<evidence type="ECO:0000256" key="1">
    <source>
        <dbReference type="SAM" id="MobiDB-lite"/>
    </source>
</evidence>
<organism evidence="2 3">
    <name type="scientific">Cricetulus griseus</name>
    <name type="common">Chinese hamster</name>
    <name type="synonym">Cricetulus barabensis griseus</name>
    <dbReference type="NCBI Taxonomy" id="10029"/>
    <lineage>
        <taxon>Eukaryota</taxon>
        <taxon>Metazoa</taxon>
        <taxon>Chordata</taxon>
        <taxon>Craniata</taxon>
        <taxon>Vertebrata</taxon>
        <taxon>Euteleostomi</taxon>
        <taxon>Mammalia</taxon>
        <taxon>Eutheria</taxon>
        <taxon>Euarchontoglires</taxon>
        <taxon>Glires</taxon>
        <taxon>Rodentia</taxon>
        <taxon>Myomorpha</taxon>
        <taxon>Muroidea</taxon>
        <taxon>Cricetidae</taxon>
        <taxon>Cricetinae</taxon>
        <taxon>Cricetulus</taxon>
    </lineage>
</organism>
<protein>
    <submittedName>
        <fullName evidence="2">Uncharacterized protein</fullName>
    </submittedName>
</protein>
<dbReference type="Proteomes" id="UP000001075">
    <property type="component" value="Unassembled WGS sequence"/>
</dbReference>
<dbReference type="EMBL" id="JH004108">
    <property type="protein sequence ID" value="EGW15165.1"/>
    <property type="molecule type" value="Genomic_DNA"/>
</dbReference>
<dbReference type="InParanoid" id="G3ILK6"/>
<feature type="region of interest" description="Disordered" evidence="1">
    <location>
        <begin position="1"/>
        <end position="67"/>
    </location>
</feature>
<name>G3ILK6_CRIGR</name>
<proteinExistence type="predicted"/>
<reference evidence="3" key="1">
    <citation type="journal article" date="2011" name="Nat. Biotechnol.">
        <title>The genomic sequence of the Chinese hamster ovary (CHO)-K1 cell line.</title>
        <authorList>
            <person name="Xu X."/>
            <person name="Nagarajan H."/>
            <person name="Lewis N.E."/>
            <person name="Pan S."/>
            <person name="Cai Z."/>
            <person name="Liu X."/>
            <person name="Chen W."/>
            <person name="Xie M."/>
            <person name="Wang W."/>
            <person name="Hammond S."/>
            <person name="Andersen M.R."/>
            <person name="Neff N."/>
            <person name="Passarelli B."/>
            <person name="Koh W."/>
            <person name="Fan H.C."/>
            <person name="Wang J."/>
            <person name="Gui Y."/>
            <person name="Lee K.H."/>
            <person name="Betenbaugh M.J."/>
            <person name="Quake S.R."/>
            <person name="Famili I."/>
            <person name="Palsson B.O."/>
            <person name="Wang J."/>
        </authorList>
    </citation>
    <scope>NUCLEOTIDE SEQUENCE [LARGE SCALE GENOMIC DNA]</scope>
    <source>
        <strain evidence="3">CHO K1 cell line</strain>
    </source>
</reference>
<accession>G3ILK6</accession>
<dbReference type="AlphaFoldDB" id="G3ILK6"/>
<sequence>MPAGSNEPDGVLSYQPGFQECPRGSGEALVGRQGALRAAGEGDLGQSPEQLSPPHPLHRLLPGVLEQ</sequence>
<evidence type="ECO:0000313" key="2">
    <source>
        <dbReference type="EMBL" id="EGW15165.1"/>
    </source>
</evidence>
<gene>
    <name evidence="2" type="ORF">I79_024774</name>
</gene>
<evidence type="ECO:0000313" key="3">
    <source>
        <dbReference type="Proteomes" id="UP000001075"/>
    </source>
</evidence>